<organism evidence="1 2">
    <name type="scientific">Frondihabitans peucedani</name>
    <dbReference type="NCBI Taxonomy" id="598626"/>
    <lineage>
        <taxon>Bacteria</taxon>
        <taxon>Bacillati</taxon>
        <taxon>Actinomycetota</taxon>
        <taxon>Actinomycetes</taxon>
        <taxon>Micrococcales</taxon>
        <taxon>Microbacteriaceae</taxon>
        <taxon>Frondihabitans</taxon>
    </lineage>
</organism>
<reference evidence="2" key="1">
    <citation type="journal article" date="2019" name="Int. J. Syst. Evol. Microbiol.">
        <title>The Global Catalogue of Microorganisms (GCM) 10K type strain sequencing project: providing services to taxonomists for standard genome sequencing and annotation.</title>
        <authorList>
            <consortium name="The Broad Institute Genomics Platform"/>
            <consortium name="The Broad Institute Genome Sequencing Center for Infectious Disease"/>
            <person name="Wu L."/>
            <person name="Ma J."/>
        </authorList>
    </citation>
    <scope>NUCLEOTIDE SEQUENCE [LARGE SCALE GENOMIC DNA]</scope>
    <source>
        <strain evidence="2">JCM 17442</strain>
    </source>
</reference>
<keyword evidence="2" id="KW-1185">Reference proteome</keyword>
<dbReference type="EMBL" id="BAABAU010000006">
    <property type="protein sequence ID" value="GAA4267752.1"/>
    <property type="molecule type" value="Genomic_DNA"/>
</dbReference>
<evidence type="ECO:0000313" key="2">
    <source>
        <dbReference type="Proteomes" id="UP001501594"/>
    </source>
</evidence>
<evidence type="ECO:0000313" key="1">
    <source>
        <dbReference type="EMBL" id="GAA4267752.1"/>
    </source>
</evidence>
<comment type="caution">
    <text evidence="1">The sequence shown here is derived from an EMBL/GenBank/DDBJ whole genome shotgun (WGS) entry which is preliminary data.</text>
</comment>
<dbReference type="InterPro" id="IPR027417">
    <property type="entry name" value="P-loop_NTPase"/>
</dbReference>
<dbReference type="Proteomes" id="UP001501594">
    <property type="component" value="Unassembled WGS sequence"/>
</dbReference>
<dbReference type="Gene3D" id="3.40.50.300">
    <property type="entry name" value="P-loop containing nucleotide triphosphate hydrolases"/>
    <property type="match status" value="1"/>
</dbReference>
<protein>
    <recommendedName>
        <fullName evidence="3">FtsK domain-containing protein</fullName>
    </recommendedName>
</protein>
<sequence length="49" mass="5227">MIIGTTEDGLLAQCSLEDSLHTLVTGETRSGKSVTTYAILAQARVTRDC</sequence>
<accession>A0ABP8E6H3</accession>
<evidence type="ECO:0008006" key="3">
    <source>
        <dbReference type="Google" id="ProtNLM"/>
    </source>
</evidence>
<gene>
    <name evidence="1" type="ORF">GCM10022256_33640</name>
</gene>
<proteinExistence type="predicted"/>
<name>A0ABP8E6H3_9MICO</name>